<sequence length="250" mass="26310">MTTWTVERFGAVAVLTFTRAPENFMDFGSLRELGDLLEGFARNTGQVSVVMLAGGLDGKFIDHAELSDLARAGAGEASQEELGSWSRALNLLESIPQPTIAAVDGLASGGGNELALACTLRIASTRALFQQPEITGGFIPGGGGSVRLPRLIGPSHAAEVILTGRTFSADEAFRINWVNTVLPAENFRQEALRWAETIAKHSGPALFAAKESVVTGSKLPFHEALRTERRLFSGLIASLVPGAPAGPAAS</sequence>
<dbReference type="CDD" id="cd06558">
    <property type="entry name" value="crotonase-like"/>
    <property type="match status" value="1"/>
</dbReference>
<gene>
    <name evidence="1" type="ORF">ABT317_42085</name>
</gene>
<name>A0ABV1WGT3_9ACTN</name>
<organism evidence="1 2">
    <name type="scientific">Streptomyces carpinensis</name>
    <dbReference type="NCBI Taxonomy" id="66369"/>
    <lineage>
        <taxon>Bacteria</taxon>
        <taxon>Bacillati</taxon>
        <taxon>Actinomycetota</taxon>
        <taxon>Actinomycetes</taxon>
        <taxon>Kitasatosporales</taxon>
        <taxon>Streptomycetaceae</taxon>
        <taxon>Streptomyces</taxon>
    </lineage>
</organism>
<keyword evidence="2" id="KW-1185">Reference proteome</keyword>
<reference evidence="1 2" key="1">
    <citation type="submission" date="2024-06" db="EMBL/GenBank/DDBJ databases">
        <title>The Natural Products Discovery Center: Release of the First 8490 Sequenced Strains for Exploring Actinobacteria Biosynthetic Diversity.</title>
        <authorList>
            <person name="Kalkreuter E."/>
            <person name="Kautsar S.A."/>
            <person name="Yang D."/>
            <person name="Bader C.D."/>
            <person name="Teijaro C.N."/>
            <person name="Fluegel L."/>
            <person name="Davis C.M."/>
            <person name="Simpson J.R."/>
            <person name="Lauterbach L."/>
            <person name="Steele A.D."/>
            <person name="Gui C."/>
            <person name="Meng S."/>
            <person name="Li G."/>
            <person name="Viehrig K."/>
            <person name="Ye F."/>
            <person name="Su P."/>
            <person name="Kiefer A.F."/>
            <person name="Nichols A."/>
            <person name="Cepeda A.J."/>
            <person name="Yan W."/>
            <person name="Fan B."/>
            <person name="Jiang Y."/>
            <person name="Adhikari A."/>
            <person name="Zheng C.-J."/>
            <person name="Schuster L."/>
            <person name="Cowan T.M."/>
            <person name="Smanski M.J."/>
            <person name="Chevrette M.G."/>
            <person name="De Carvalho L.P.S."/>
            <person name="Shen B."/>
        </authorList>
    </citation>
    <scope>NUCLEOTIDE SEQUENCE [LARGE SCALE GENOMIC DNA]</scope>
    <source>
        <strain evidence="1 2">NPDC000634</strain>
    </source>
</reference>
<dbReference type="PANTHER" id="PTHR11941">
    <property type="entry name" value="ENOYL-COA HYDRATASE-RELATED"/>
    <property type="match status" value="1"/>
</dbReference>
<protein>
    <submittedName>
        <fullName evidence="1">Enoyl-CoA hydratase/isomerase family protein</fullName>
    </submittedName>
</protein>
<dbReference type="Gene3D" id="3.90.226.10">
    <property type="entry name" value="2-enoyl-CoA Hydratase, Chain A, domain 1"/>
    <property type="match status" value="1"/>
</dbReference>
<accession>A0ABV1WGT3</accession>
<dbReference type="RefSeq" id="WP_086723570.1">
    <property type="nucleotide sequence ID" value="NZ_MUBM01000038.1"/>
</dbReference>
<dbReference type="Proteomes" id="UP001458415">
    <property type="component" value="Unassembled WGS sequence"/>
</dbReference>
<dbReference type="InterPro" id="IPR029045">
    <property type="entry name" value="ClpP/crotonase-like_dom_sf"/>
</dbReference>
<dbReference type="SUPFAM" id="SSF52096">
    <property type="entry name" value="ClpP/crotonase"/>
    <property type="match status" value="1"/>
</dbReference>
<dbReference type="Pfam" id="PF00378">
    <property type="entry name" value="ECH_1"/>
    <property type="match status" value="1"/>
</dbReference>
<dbReference type="EMBL" id="JBEPCU010001353">
    <property type="protein sequence ID" value="MER6983376.1"/>
    <property type="molecule type" value="Genomic_DNA"/>
</dbReference>
<evidence type="ECO:0000313" key="1">
    <source>
        <dbReference type="EMBL" id="MER6983376.1"/>
    </source>
</evidence>
<evidence type="ECO:0000313" key="2">
    <source>
        <dbReference type="Proteomes" id="UP001458415"/>
    </source>
</evidence>
<proteinExistence type="predicted"/>
<dbReference type="InterPro" id="IPR001753">
    <property type="entry name" value="Enoyl-CoA_hydra/iso"/>
</dbReference>
<comment type="caution">
    <text evidence="1">The sequence shown here is derived from an EMBL/GenBank/DDBJ whole genome shotgun (WGS) entry which is preliminary data.</text>
</comment>
<dbReference type="PANTHER" id="PTHR11941:SF54">
    <property type="entry name" value="ENOYL-COA HYDRATASE, MITOCHONDRIAL"/>
    <property type="match status" value="1"/>
</dbReference>